<gene>
    <name evidence="2" type="ordered locus">Spirs_4043</name>
</gene>
<evidence type="ECO:0000259" key="1">
    <source>
        <dbReference type="PROSITE" id="PS51658"/>
    </source>
</evidence>
<accession>E1R9F6</accession>
<dbReference type="AlphaFoldDB" id="E1R9F6"/>
<dbReference type="Proteomes" id="UP000002318">
    <property type="component" value="Chromosome"/>
</dbReference>
<dbReference type="RefSeq" id="WP_013256581.1">
    <property type="nucleotide sequence ID" value="NC_014364.1"/>
</dbReference>
<evidence type="ECO:0000313" key="3">
    <source>
        <dbReference type="Proteomes" id="UP000002318"/>
    </source>
</evidence>
<dbReference type="HOGENOM" id="CLU_1626039_0_0_12"/>
<dbReference type="SUPFAM" id="SSF103256">
    <property type="entry name" value="Hypothetical protein TM0160"/>
    <property type="match status" value="1"/>
</dbReference>
<dbReference type="Gene3D" id="3.10.690.10">
    <property type="entry name" value="Bifunctional nuclease domain"/>
    <property type="match status" value="1"/>
</dbReference>
<evidence type="ECO:0000313" key="2">
    <source>
        <dbReference type="EMBL" id="ADK83125.1"/>
    </source>
</evidence>
<dbReference type="Pfam" id="PF02577">
    <property type="entry name" value="BFN_dom"/>
    <property type="match status" value="1"/>
</dbReference>
<name>E1R9F6_SEDSS</name>
<protein>
    <recommendedName>
        <fullName evidence="1">BFN domain-containing protein</fullName>
    </recommendedName>
</protein>
<dbReference type="PROSITE" id="PS51658">
    <property type="entry name" value="BFN"/>
    <property type="match status" value="1"/>
</dbReference>
<dbReference type="EMBL" id="CP002116">
    <property type="protein sequence ID" value="ADK83125.1"/>
    <property type="molecule type" value="Genomic_DNA"/>
</dbReference>
<dbReference type="GO" id="GO:0004518">
    <property type="term" value="F:nuclease activity"/>
    <property type="evidence" value="ECO:0007669"/>
    <property type="project" value="InterPro"/>
</dbReference>
<dbReference type="InterPro" id="IPR036104">
    <property type="entry name" value="BFN_sf"/>
</dbReference>
<sequence>MKRFLYCFSVQGIALDEITESPFVILHDVKHDITLPLQIGASEASSLILAMECREKQEEESGYDLAVELFRKHRFALRGLEVRRNKGGHHKGTLVYKKGIRTFRTEVNPSTGIVLCAKLGAPIFFDKEAADAADYDNRVLIELAGGSAELLYLDPTHHPMQIM</sequence>
<dbReference type="eggNOG" id="COG1259">
    <property type="taxonomic scope" value="Bacteria"/>
</dbReference>
<dbReference type="InterPro" id="IPR003729">
    <property type="entry name" value="Bi_nuclease_dom"/>
</dbReference>
<reference evidence="2 3" key="1">
    <citation type="journal article" date="2010" name="Stand. Genomic Sci.">
        <title>Complete genome sequence of Spirochaeta smaragdinae type strain (SEBR 4228).</title>
        <authorList>
            <person name="Mavromatis K."/>
            <person name="Yasawong M."/>
            <person name="Chertkov O."/>
            <person name="Lapidus A."/>
            <person name="Lucas S."/>
            <person name="Nolan M."/>
            <person name="Del Rio T.G."/>
            <person name="Tice H."/>
            <person name="Cheng J.F."/>
            <person name="Pitluck S."/>
            <person name="Liolios K."/>
            <person name="Ivanova N."/>
            <person name="Tapia R."/>
            <person name="Han C."/>
            <person name="Bruce D."/>
            <person name="Goodwin L."/>
            <person name="Pati A."/>
            <person name="Chen A."/>
            <person name="Palaniappan K."/>
            <person name="Land M."/>
            <person name="Hauser L."/>
            <person name="Chang Y.J."/>
            <person name="Jeffries C.D."/>
            <person name="Detter J.C."/>
            <person name="Rohde M."/>
            <person name="Brambilla E."/>
            <person name="Spring S."/>
            <person name="Goker M."/>
            <person name="Sikorski J."/>
            <person name="Woyke T."/>
            <person name="Bristow J."/>
            <person name="Eisen J.A."/>
            <person name="Markowitz V."/>
            <person name="Hugenholtz P."/>
            <person name="Klenk H.P."/>
            <person name="Kyrpides N.C."/>
        </authorList>
    </citation>
    <scope>NUCLEOTIDE SEQUENCE [LARGE SCALE GENOMIC DNA]</scope>
    <source>
        <strain evidence="3">DSM 11293 / JCM 15392 / SEBR 4228</strain>
    </source>
</reference>
<proteinExistence type="predicted"/>
<organism evidence="2 3">
    <name type="scientific">Sediminispirochaeta smaragdinae (strain DSM 11293 / JCM 15392 / SEBR 4228)</name>
    <name type="common">Spirochaeta smaragdinae</name>
    <dbReference type="NCBI Taxonomy" id="573413"/>
    <lineage>
        <taxon>Bacteria</taxon>
        <taxon>Pseudomonadati</taxon>
        <taxon>Spirochaetota</taxon>
        <taxon>Spirochaetia</taxon>
        <taxon>Spirochaetales</taxon>
        <taxon>Spirochaetaceae</taxon>
        <taxon>Sediminispirochaeta</taxon>
    </lineage>
</organism>
<dbReference type="KEGG" id="ssm:Spirs_4043"/>
<keyword evidence="3" id="KW-1185">Reference proteome</keyword>
<feature type="domain" description="BFN" evidence="1">
    <location>
        <begin position="5"/>
        <end position="137"/>
    </location>
</feature>
<dbReference type="STRING" id="573413.Spirs_4043"/>
<dbReference type="OrthoDB" id="9788698at2"/>